<keyword evidence="3" id="KW-0648">Protein biosynthesis</keyword>
<dbReference type="InterPro" id="IPR027524">
    <property type="entry name" value="eIF3h"/>
</dbReference>
<comment type="caution">
    <text evidence="6">The sequence shown here is derived from an EMBL/GenBank/DDBJ whole genome shotgun (WGS) entry which is preliminary data.</text>
</comment>
<dbReference type="PANTHER" id="PTHR10410">
    <property type="entry name" value="EUKARYOTIC TRANSLATION INITIATION FACTOR 3 -RELATED"/>
    <property type="match status" value="1"/>
</dbReference>
<organism evidence="6 7">
    <name type="scientific">Vitis vinifera</name>
    <name type="common">Grape</name>
    <dbReference type="NCBI Taxonomy" id="29760"/>
    <lineage>
        <taxon>Eukaryota</taxon>
        <taxon>Viridiplantae</taxon>
        <taxon>Streptophyta</taxon>
        <taxon>Embryophyta</taxon>
        <taxon>Tracheophyta</taxon>
        <taxon>Spermatophyta</taxon>
        <taxon>Magnoliopsida</taxon>
        <taxon>eudicotyledons</taxon>
        <taxon>Gunneridae</taxon>
        <taxon>Pentapetalae</taxon>
        <taxon>rosids</taxon>
        <taxon>Vitales</taxon>
        <taxon>Vitaceae</taxon>
        <taxon>Viteae</taxon>
        <taxon>Vitis</taxon>
    </lineage>
</organism>
<feature type="domain" description="eIF3h C-terminal" evidence="5">
    <location>
        <begin position="124"/>
        <end position="314"/>
    </location>
</feature>
<evidence type="ECO:0000313" key="6">
    <source>
        <dbReference type="EMBL" id="RVW24313.1"/>
    </source>
</evidence>
<dbReference type="Gene3D" id="3.40.140.10">
    <property type="entry name" value="Cytidine Deaminase, domain 2"/>
    <property type="match status" value="1"/>
</dbReference>
<reference evidence="6 7" key="1">
    <citation type="journal article" date="2018" name="PLoS Genet.">
        <title>Population sequencing reveals clonal diversity and ancestral inbreeding in the grapevine cultivar Chardonnay.</title>
        <authorList>
            <person name="Roach M.J."/>
            <person name="Johnson D.L."/>
            <person name="Bohlmann J."/>
            <person name="van Vuuren H.J."/>
            <person name="Jones S.J."/>
            <person name="Pretorius I.S."/>
            <person name="Schmidt S.A."/>
            <person name="Borneman A.R."/>
        </authorList>
    </citation>
    <scope>NUCLEOTIDE SEQUENCE [LARGE SCALE GENOMIC DNA]</scope>
    <source>
        <strain evidence="7">cv. Chardonnay</strain>
        <tissue evidence="6">Leaf</tissue>
    </source>
</reference>
<proteinExistence type="predicted"/>
<dbReference type="InterPro" id="IPR050242">
    <property type="entry name" value="JAMM_MPN+_peptidase_M67A"/>
</dbReference>
<feature type="region of interest" description="Disordered" evidence="4">
    <location>
        <begin position="260"/>
        <end position="285"/>
    </location>
</feature>
<sequence>MSFRILPDALVVVGDGARIRFWEDLWLGDQLLCSQFLSLFRIITIKNHLISSILGFTCGLARRGCLEGNYSNTRALSYFLYIPIGYQSTLLGSFQTVELIETFMNYQENIRRCVCIIYDPSRSNQGVLALKALKLSDSFMELYRNNNFTGEKYELREKNLSWVDIFEEIPMFMLFSVLPDQSVKLCLISAFMTELEADTPVTQCDYDRLQLSTNPYMERNLEFLIECMDDLSMEQQKFQFYYRNLSRQQGQQQAWLQKRRAENMARKTAGEDPLPEEDPANPIFKPIPEPSRLDSFLITNQISNYCNQINGYATELRRHSDIMSYHFLVAGQSFSRLYLMKALHEN</sequence>
<evidence type="ECO:0000313" key="7">
    <source>
        <dbReference type="Proteomes" id="UP000288805"/>
    </source>
</evidence>
<protein>
    <submittedName>
        <fullName evidence="6">Eukaryotic translation initiation factor 3 subunit H</fullName>
    </submittedName>
</protein>
<dbReference type="Pfam" id="PF19445">
    <property type="entry name" value="eIF3h_C"/>
    <property type="match status" value="1"/>
</dbReference>
<evidence type="ECO:0000259" key="5">
    <source>
        <dbReference type="Pfam" id="PF19445"/>
    </source>
</evidence>
<keyword evidence="1" id="KW-0963">Cytoplasm</keyword>
<accession>A0A438CM90</accession>
<dbReference type="InterPro" id="IPR045810">
    <property type="entry name" value="eIF3h_C"/>
</dbReference>
<dbReference type="GO" id="GO:0005852">
    <property type="term" value="C:eukaryotic translation initiation factor 3 complex"/>
    <property type="evidence" value="ECO:0007669"/>
    <property type="project" value="InterPro"/>
</dbReference>
<dbReference type="Proteomes" id="UP000288805">
    <property type="component" value="Unassembled WGS sequence"/>
</dbReference>
<name>A0A438CM90_VITVI</name>
<evidence type="ECO:0000256" key="2">
    <source>
        <dbReference type="ARBA" id="ARBA00022540"/>
    </source>
</evidence>
<dbReference type="CDD" id="cd08065">
    <property type="entry name" value="MPN_eIF3h"/>
    <property type="match status" value="1"/>
</dbReference>
<evidence type="ECO:0000256" key="3">
    <source>
        <dbReference type="ARBA" id="ARBA00022917"/>
    </source>
</evidence>
<dbReference type="AlphaFoldDB" id="A0A438CM90"/>
<evidence type="ECO:0000256" key="4">
    <source>
        <dbReference type="SAM" id="MobiDB-lite"/>
    </source>
</evidence>
<keyword evidence="2 6" id="KW-0396">Initiation factor</keyword>
<feature type="compositionally biased region" description="Basic and acidic residues" evidence="4">
    <location>
        <begin position="260"/>
        <end position="270"/>
    </location>
</feature>
<evidence type="ECO:0000256" key="1">
    <source>
        <dbReference type="ARBA" id="ARBA00022490"/>
    </source>
</evidence>
<dbReference type="EMBL" id="QGNW01002176">
    <property type="protein sequence ID" value="RVW24313.1"/>
    <property type="molecule type" value="Genomic_DNA"/>
</dbReference>
<gene>
    <name evidence="6" type="primary">TIF3H1_1</name>
    <name evidence="6" type="ORF">CK203_090998</name>
</gene>
<dbReference type="GO" id="GO:0003743">
    <property type="term" value="F:translation initiation factor activity"/>
    <property type="evidence" value="ECO:0007669"/>
    <property type="project" value="UniProtKB-KW"/>
</dbReference>